<dbReference type="Pfam" id="PF01227">
    <property type="entry name" value="GTP_cyclohydroI"/>
    <property type="match status" value="1"/>
</dbReference>
<keyword evidence="7" id="KW-0342">GTP-binding</keyword>
<proteinExistence type="predicted"/>
<keyword evidence="7" id="KW-0547">Nucleotide-binding</keyword>
<evidence type="ECO:0000256" key="4">
    <source>
        <dbReference type="ARBA" id="ARBA00012715"/>
    </source>
</evidence>
<keyword evidence="6" id="KW-0378">Hydrolase</keyword>
<comment type="catalytic activity">
    <reaction evidence="1">
        <text>GTP + H2O = 7,8-dihydroneopterin 3'-triphosphate + formate + H(+)</text>
        <dbReference type="Rhea" id="RHEA:17473"/>
        <dbReference type="ChEBI" id="CHEBI:15377"/>
        <dbReference type="ChEBI" id="CHEBI:15378"/>
        <dbReference type="ChEBI" id="CHEBI:15740"/>
        <dbReference type="ChEBI" id="CHEBI:37565"/>
        <dbReference type="ChEBI" id="CHEBI:58462"/>
        <dbReference type="EC" id="3.5.4.16"/>
    </reaction>
</comment>
<dbReference type="Gene3D" id="3.30.1130.10">
    <property type="match status" value="1"/>
</dbReference>
<evidence type="ECO:0000256" key="1">
    <source>
        <dbReference type="ARBA" id="ARBA00001052"/>
    </source>
</evidence>
<dbReference type="InterPro" id="IPR020602">
    <property type="entry name" value="GTP_CycHdrlase_I_dom"/>
</dbReference>
<organism evidence="9 10">
    <name type="scientific">Azospirillum rugosum</name>
    <dbReference type="NCBI Taxonomy" id="416170"/>
    <lineage>
        <taxon>Bacteria</taxon>
        <taxon>Pseudomonadati</taxon>
        <taxon>Pseudomonadota</taxon>
        <taxon>Alphaproteobacteria</taxon>
        <taxon>Rhodospirillales</taxon>
        <taxon>Azospirillaceae</taxon>
        <taxon>Azospirillum</taxon>
    </lineage>
</organism>
<keyword evidence="10" id="KW-1185">Reference proteome</keyword>
<evidence type="ECO:0000256" key="6">
    <source>
        <dbReference type="ARBA" id="ARBA00022801"/>
    </source>
</evidence>
<evidence type="ECO:0000256" key="2">
    <source>
        <dbReference type="ARBA" id="ARBA00005080"/>
    </source>
</evidence>
<feature type="domain" description="GTP cyclohydrolase I" evidence="8">
    <location>
        <begin position="26"/>
        <end position="134"/>
    </location>
</feature>
<reference evidence="9 10" key="1">
    <citation type="submission" date="2021-03" db="EMBL/GenBank/DDBJ databases">
        <title>Genomic Encyclopedia of Type Strains, Phase III (KMG-III): the genomes of soil and plant-associated and newly described type strains.</title>
        <authorList>
            <person name="Whitman W."/>
        </authorList>
    </citation>
    <scope>NUCLEOTIDE SEQUENCE [LARGE SCALE GENOMIC DNA]</scope>
    <source>
        <strain evidence="9 10">IMMIB AFH-6</strain>
    </source>
</reference>
<name>A0ABS4SUR9_9PROT</name>
<comment type="caution">
    <text evidence="9">The sequence shown here is derived from an EMBL/GenBank/DDBJ whole genome shotgun (WGS) entry which is preliminary data.</text>
</comment>
<dbReference type="EC" id="3.5.4.16" evidence="4"/>
<dbReference type="Proteomes" id="UP000781958">
    <property type="component" value="Unassembled WGS sequence"/>
</dbReference>
<dbReference type="EMBL" id="JAGINP010000029">
    <property type="protein sequence ID" value="MBP2296312.1"/>
    <property type="molecule type" value="Genomic_DNA"/>
</dbReference>
<sequence>MDQPMGTDAAATAPPDGTPAAIHGCDGMVLLRGIAFRPAPALWRAGIVHIAYVPDRRVSDVSTLLRIIDANARLFSMQERLTVRIAEAVDRTLRPRGVAVAVEVAHQAAIVTTSRMLGAFRSDADLRREFRSLLHPRP</sequence>
<dbReference type="InterPro" id="IPR043133">
    <property type="entry name" value="GTP-CH-I_C/QueF"/>
</dbReference>
<evidence type="ECO:0000256" key="7">
    <source>
        <dbReference type="ARBA" id="ARBA00023134"/>
    </source>
</evidence>
<dbReference type="RefSeq" id="WP_209771295.1">
    <property type="nucleotide sequence ID" value="NZ_JAGINP010000029.1"/>
</dbReference>
<protein>
    <recommendedName>
        <fullName evidence="4">GTP cyclohydrolase I</fullName>
        <ecNumber evidence="4">3.5.4.16</ecNumber>
    </recommendedName>
</protein>
<evidence type="ECO:0000256" key="3">
    <source>
        <dbReference type="ARBA" id="ARBA00011857"/>
    </source>
</evidence>
<evidence type="ECO:0000313" key="10">
    <source>
        <dbReference type="Proteomes" id="UP000781958"/>
    </source>
</evidence>
<evidence type="ECO:0000313" key="9">
    <source>
        <dbReference type="EMBL" id="MBP2296312.1"/>
    </source>
</evidence>
<evidence type="ECO:0000256" key="5">
    <source>
        <dbReference type="ARBA" id="ARBA00022563"/>
    </source>
</evidence>
<keyword evidence="5" id="KW-0554">One-carbon metabolism</keyword>
<dbReference type="PANTHER" id="PTHR11109:SF7">
    <property type="entry name" value="GTP CYCLOHYDROLASE 1"/>
    <property type="match status" value="1"/>
</dbReference>
<gene>
    <name evidence="9" type="ORF">J2851_006128</name>
</gene>
<evidence type="ECO:0000259" key="8">
    <source>
        <dbReference type="Pfam" id="PF01227"/>
    </source>
</evidence>
<dbReference type="SUPFAM" id="SSF55620">
    <property type="entry name" value="Tetrahydrobiopterin biosynthesis enzymes-like"/>
    <property type="match status" value="1"/>
</dbReference>
<comment type="pathway">
    <text evidence="2">Cofactor biosynthesis; 7,8-dihydroneopterin triphosphate biosynthesis; 7,8-dihydroneopterin triphosphate from GTP: step 1/1.</text>
</comment>
<dbReference type="InterPro" id="IPR001474">
    <property type="entry name" value="GTP_CycHdrlase_I"/>
</dbReference>
<accession>A0ABS4SUR9</accession>
<comment type="subunit">
    <text evidence="3">Toroid-shaped homodecamer, composed of two pentamers of five dimers.</text>
</comment>
<dbReference type="PANTHER" id="PTHR11109">
    <property type="entry name" value="GTP CYCLOHYDROLASE I"/>
    <property type="match status" value="1"/>
</dbReference>